<reference evidence="2 3" key="1">
    <citation type="submission" date="2019-03" db="EMBL/GenBank/DDBJ databases">
        <title>Ramlibacter sp. 18x22-1, whole genome shotgun sequence.</title>
        <authorList>
            <person name="Zhang X."/>
            <person name="Feng G."/>
            <person name="Zhu H."/>
        </authorList>
    </citation>
    <scope>NUCLEOTIDE SEQUENCE [LARGE SCALE GENOMIC DNA]</scope>
    <source>
        <strain evidence="2 3">18x22-1</strain>
    </source>
</reference>
<feature type="domain" description="Immunity MXAN-0049 protein" evidence="1">
    <location>
        <begin position="35"/>
        <end position="189"/>
    </location>
</feature>
<gene>
    <name evidence="2" type="ORF">EZ216_12550</name>
</gene>
<dbReference type="RefSeq" id="WP_135250100.1">
    <property type="nucleotide sequence ID" value="NZ_SMLK01000003.1"/>
</dbReference>
<dbReference type="Proteomes" id="UP000297839">
    <property type="component" value="Unassembled WGS sequence"/>
</dbReference>
<dbReference type="AlphaFoldDB" id="A0A4Z0BT34"/>
<accession>A0A4Z0BT34</accession>
<organism evidence="2 3">
    <name type="scientific">Ramlibacter humi</name>
    <dbReference type="NCBI Taxonomy" id="2530451"/>
    <lineage>
        <taxon>Bacteria</taxon>
        <taxon>Pseudomonadati</taxon>
        <taxon>Pseudomonadota</taxon>
        <taxon>Betaproteobacteria</taxon>
        <taxon>Burkholderiales</taxon>
        <taxon>Comamonadaceae</taxon>
        <taxon>Ramlibacter</taxon>
    </lineage>
</organism>
<protein>
    <recommendedName>
        <fullName evidence="1">Immunity MXAN-0049 protein domain-containing protein</fullName>
    </recommendedName>
</protein>
<evidence type="ECO:0000259" key="1">
    <source>
        <dbReference type="Pfam" id="PF07791"/>
    </source>
</evidence>
<dbReference type="EMBL" id="SMLK01000003">
    <property type="protein sequence ID" value="TFZ02001.1"/>
    <property type="molecule type" value="Genomic_DNA"/>
</dbReference>
<proteinExistence type="predicted"/>
<evidence type="ECO:0000313" key="2">
    <source>
        <dbReference type="EMBL" id="TFZ02001.1"/>
    </source>
</evidence>
<dbReference type="Pfam" id="PF07791">
    <property type="entry name" value="Imm11"/>
    <property type="match status" value="1"/>
</dbReference>
<name>A0A4Z0BT34_9BURK</name>
<evidence type="ECO:0000313" key="3">
    <source>
        <dbReference type="Proteomes" id="UP000297839"/>
    </source>
</evidence>
<dbReference type="InterPro" id="IPR012433">
    <property type="entry name" value="Imm11"/>
</dbReference>
<keyword evidence="3" id="KW-1185">Reference proteome</keyword>
<comment type="caution">
    <text evidence="2">The sequence shown here is derived from an EMBL/GenBank/DDBJ whole genome shotgun (WGS) entry which is preliminary data.</text>
</comment>
<dbReference type="OrthoDB" id="5356505at2"/>
<sequence length="206" mass="23598">MNYYTWLVDDEDDSFAWFLDTPKELMETDYLLRKGNPCKEWFTEGMVFDLSEERGSALTDAIPNTDRLLVVSEKLKDLLERHAPEDSIEFLPVRLRTPEGRLIPQAYFVANVLGTVACVNREESKFTMNAILKDQVGRFQHLVLDEPAIPDGKKIFRLAELRTLIIARQDLAQAIVDADCTGMLFIPLKDYGAEFRSDVTDDDEDD</sequence>